<dbReference type="NCBIfam" id="NF004852">
    <property type="entry name" value="PRK06203.1"/>
    <property type="match status" value="1"/>
</dbReference>
<dbReference type="OrthoDB" id="9806583at2"/>
<dbReference type="InterPro" id="IPR050071">
    <property type="entry name" value="Dehydroquinate_synthase"/>
</dbReference>
<proteinExistence type="predicted"/>
<keyword evidence="9" id="KW-1185">Reference proteome</keyword>
<reference evidence="8 9" key="1">
    <citation type="submission" date="2019-04" db="EMBL/GenBank/DDBJ databases">
        <title>Pedobacter sp. RP-3-15 sp. nov., isolated from Arctic soil.</title>
        <authorList>
            <person name="Dahal R.H."/>
            <person name="Kim D.-U."/>
        </authorList>
    </citation>
    <scope>NUCLEOTIDE SEQUENCE [LARGE SCALE GENOMIC DNA]</scope>
    <source>
        <strain evidence="8 9">RP-3-15</strain>
    </source>
</reference>
<sequence length="392" mass="43624">MSHLEQSFSVKFEYKIFFTSSLFDTGNPIFSDFFKGRPSESVRKIFFVVDQGVADTHPDLLKDIKAYFTAHQDVQLIEHVLIVPGGEASKNDPILFEQIVEAVNTYGIDRHSYIVAIGGGAVLDLVGYAAAVSHRGIKHIRIPTTVLSQNDSGIGVKNGINYKGKKNFLGTFAPPASVFNDDEFLTTLTDRDYRSGISEAIKVALIKDPEFFYWIEKHTQQLAQRDTDTMNYLIKHCAQLHLNHIGGDDPFETGSARPLDFGHWSAHKLEQLSNFEVLHGEAVAMGIALDSAYSFLKGMLTEEKLLKILNVLAALSFNISDPIIQINDQQSPILLGLSEFQEHLGGLLTITLLTDIGTGKEVHEMDHELLIKASAYVTAFTQHYTSQNTIKH</sequence>
<evidence type="ECO:0000256" key="5">
    <source>
        <dbReference type="ARBA" id="ARBA00023239"/>
    </source>
</evidence>
<evidence type="ECO:0000313" key="8">
    <source>
        <dbReference type="EMBL" id="TKC07383.1"/>
    </source>
</evidence>
<dbReference type="GO" id="GO:0003856">
    <property type="term" value="F:3-dehydroquinate synthase activity"/>
    <property type="evidence" value="ECO:0007669"/>
    <property type="project" value="UniProtKB-EC"/>
</dbReference>
<dbReference type="SUPFAM" id="SSF56796">
    <property type="entry name" value="Dehydroquinate synthase-like"/>
    <property type="match status" value="1"/>
</dbReference>
<dbReference type="Pfam" id="PF01761">
    <property type="entry name" value="DHQ_synthase"/>
    <property type="match status" value="1"/>
</dbReference>
<dbReference type="Gene3D" id="1.20.1090.10">
    <property type="entry name" value="Dehydroquinate synthase-like - alpha domain"/>
    <property type="match status" value="1"/>
</dbReference>
<protein>
    <submittedName>
        <fullName evidence="8">3-dehydroquinate synthase</fullName>
        <ecNumber evidence="8">4.2.3.4</ecNumber>
    </submittedName>
</protein>
<organism evidence="8 9">
    <name type="scientific">Pedobacter frigoris</name>
    <dbReference type="NCBI Taxonomy" id="2571272"/>
    <lineage>
        <taxon>Bacteria</taxon>
        <taxon>Pseudomonadati</taxon>
        <taxon>Bacteroidota</taxon>
        <taxon>Sphingobacteriia</taxon>
        <taxon>Sphingobacteriales</taxon>
        <taxon>Sphingobacteriaceae</taxon>
        <taxon>Pedobacter</taxon>
    </lineage>
</organism>
<feature type="domain" description="3-dehydroquinate synthase N-terminal" evidence="6">
    <location>
        <begin position="81"/>
        <end position="194"/>
    </location>
</feature>
<comment type="cofactor">
    <cofactor evidence="1">
        <name>NAD(+)</name>
        <dbReference type="ChEBI" id="CHEBI:57540"/>
    </cofactor>
</comment>
<dbReference type="Pfam" id="PF24621">
    <property type="entry name" value="DHQS_C"/>
    <property type="match status" value="1"/>
</dbReference>
<dbReference type="Proteomes" id="UP000307244">
    <property type="component" value="Unassembled WGS sequence"/>
</dbReference>
<gene>
    <name evidence="8" type="ORF">FA047_09040</name>
</gene>
<evidence type="ECO:0000313" key="9">
    <source>
        <dbReference type="Proteomes" id="UP000307244"/>
    </source>
</evidence>
<keyword evidence="3" id="KW-0520">NAD</keyword>
<keyword evidence="4" id="KW-0057">Aromatic amino acid biosynthesis</keyword>
<keyword evidence="5 8" id="KW-0456">Lyase</keyword>
<evidence type="ECO:0000256" key="2">
    <source>
        <dbReference type="ARBA" id="ARBA00022605"/>
    </source>
</evidence>
<keyword evidence="2" id="KW-0028">Amino-acid biosynthesis</keyword>
<dbReference type="Gene3D" id="3.40.50.1970">
    <property type="match status" value="1"/>
</dbReference>
<evidence type="ECO:0000256" key="1">
    <source>
        <dbReference type="ARBA" id="ARBA00001911"/>
    </source>
</evidence>
<dbReference type="CDD" id="cd08198">
    <property type="entry name" value="DHQS-like"/>
    <property type="match status" value="1"/>
</dbReference>
<dbReference type="AlphaFoldDB" id="A0A4U1CIZ2"/>
<dbReference type="GO" id="GO:0008652">
    <property type="term" value="P:amino acid biosynthetic process"/>
    <property type="evidence" value="ECO:0007669"/>
    <property type="project" value="UniProtKB-KW"/>
</dbReference>
<evidence type="ECO:0000259" key="7">
    <source>
        <dbReference type="Pfam" id="PF24621"/>
    </source>
</evidence>
<accession>A0A4U1CIZ2</accession>
<dbReference type="GO" id="GO:0009073">
    <property type="term" value="P:aromatic amino acid family biosynthetic process"/>
    <property type="evidence" value="ECO:0007669"/>
    <property type="project" value="UniProtKB-KW"/>
</dbReference>
<evidence type="ECO:0000259" key="6">
    <source>
        <dbReference type="Pfam" id="PF01761"/>
    </source>
</evidence>
<evidence type="ECO:0000256" key="3">
    <source>
        <dbReference type="ARBA" id="ARBA00023027"/>
    </source>
</evidence>
<evidence type="ECO:0000256" key="4">
    <source>
        <dbReference type="ARBA" id="ARBA00023141"/>
    </source>
</evidence>
<comment type="caution">
    <text evidence="8">The sequence shown here is derived from an EMBL/GenBank/DDBJ whole genome shotgun (WGS) entry which is preliminary data.</text>
</comment>
<dbReference type="RefSeq" id="WP_136835643.1">
    <property type="nucleotide sequence ID" value="NZ_SWBQ01000002.1"/>
</dbReference>
<dbReference type="PANTHER" id="PTHR43622">
    <property type="entry name" value="3-DEHYDROQUINATE SYNTHASE"/>
    <property type="match status" value="1"/>
</dbReference>
<feature type="domain" description="3-dehydroquinate synthase C-terminal" evidence="7">
    <location>
        <begin position="196"/>
        <end position="320"/>
    </location>
</feature>
<dbReference type="EMBL" id="SWBQ01000002">
    <property type="protein sequence ID" value="TKC07383.1"/>
    <property type="molecule type" value="Genomic_DNA"/>
</dbReference>
<dbReference type="InterPro" id="IPR030960">
    <property type="entry name" value="DHQS/DOIS_N"/>
</dbReference>
<dbReference type="PANTHER" id="PTHR43622:SF7">
    <property type="entry name" value="3-DEHYDROQUINATE SYNTHASE, CHLOROPLASTIC"/>
    <property type="match status" value="1"/>
</dbReference>
<name>A0A4U1CIZ2_9SPHI</name>
<dbReference type="InterPro" id="IPR056179">
    <property type="entry name" value="DHQS_C"/>
</dbReference>
<dbReference type="EC" id="4.2.3.4" evidence="8"/>